<proteinExistence type="predicted"/>
<dbReference type="EMBL" id="JBHFAB010000004">
    <property type="protein sequence ID" value="MFC1416340.1"/>
    <property type="molecule type" value="Genomic_DNA"/>
</dbReference>
<evidence type="ECO:0000313" key="2">
    <source>
        <dbReference type="Proteomes" id="UP001592531"/>
    </source>
</evidence>
<evidence type="ECO:0000313" key="1">
    <source>
        <dbReference type="EMBL" id="MFC1416340.1"/>
    </source>
</evidence>
<accession>A0ABV6VRF4</accession>
<sequence>MLHDLRAALDAANQAIRSFSSARVGRPWTEHDRAQYRVLLAAWLDPAQEAEDEPESVGV</sequence>
<gene>
    <name evidence="1" type="ORF">ACEZDE_06740</name>
</gene>
<keyword evidence="2" id="KW-1185">Reference proteome</keyword>
<dbReference type="RefSeq" id="WP_380533507.1">
    <property type="nucleotide sequence ID" value="NZ_JBHFAB010000004.1"/>
</dbReference>
<comment type="caution">
    <text evidence="1">The sequence shown here is derived from an EMBL/GenBank/DDBJ whole genome shotgun (WGS) entry which is preliminary data.</text>
</comment>
<name>A0ABV6VRF4_9ACTN</name>
<organism evidence="1 2">
    <name type="scientific">Streptacidiphilus cavernicola</name>
    <dbReference type="NCBI Taxonomy" id="3342716"/>
    <lineage>
        <taxon>Bacteria</taxon>
        <taxon>Bacillati</taxon>
        <taxon>Actinomycetota</taxon>
        <taxon>Actinomycetes</taxon>
        <taxon>Kitasatosporales</taxon>
        <taxon>Streptomycetaceae</taxon>
        <taxon>Streptacidiphilus</taxon>
    </lineage>
</organism>
<protein>
    <submittedName>
        <fullName evidence="1">Uncharacterized protein</fullName>
    </submittedName>
</protein>
<dbReference type="Proteomes" id="UP001592531">
    <property type="component" value="Unassembled WGS sequence"/>
</dbReference>
<reference evidence="1 2" key="1">
    <citation type="submission" date="2024-09" db="EMBL/GenBank/DDBJ databases">
        <authorList>
            <person name="Lee S.D."/>
        </authorList>
    </citation>
    <scope>NUCLEOTIDE SEQUENCE [LARGE SCALE GENOMIC DNA]</scope>
    <source>
        <strain evidence="1 2">N8-3</strain>
    </source>
</reference>